<accession>A0A426WWI4</accession>
<evidence type="ECO:0000313" key="3">
    <source>
        <dbReference type="Proteomes" id="UP000287651"/>
    </source>
</evidence>
<evidence type="ECO:0000313" key="2">
    <source>
        <dbReference type="EMBL" id="RRT31625.1"/>
    </source>
</evidence>
<feature type="non-terminal residue" evidence="2">
    <location>
        <position position="1"/>
    </location>
</feature>
<reference evidence="2 3" key="1">
    <citation type="journal article" date="2014" name="Agronomy (Basel)">
        <title>A Draft Genome Sequence for Ensete ventricosum, the Drought-Tolerant Tree Against Hunger.</title>
        <authorList>
            <person name="Harrison J."/>
            <person name="Moore K.A."/>
            <person name="Paszkiewicz K."/>
            <person name="Jones T."/>
            <person name="Grant M."/>
            <person name="Ambacheew D."/>
            <person name="Muzemil S."/>
            <person name="Studholme D.J."/>
        </authorList>
    </citation>
    <scope>NUCLEOTIDE SEQUENCE [LARGE SCALE GENOMIC DNA]</scope>
</reference>
<dbReference type="EMBL" id="AMZH03037455">
    <property type="protein sequence ID" value="RRT31625.1"/>
    <property type="molecule type" value="Genomic_DNA"/>
</dbReference>
<protein>
    <submittedName>
        <fullName evidence="2">Uncharacterized protein</fullName>
    </submittedName>
</protein>
<comment type="caution">
    <text evidence="2">The sequence shown here is derived from an EMBL/GenBank/DDBJ whole genome shotgun (WGS) entry which is preliminary data.</text>
</comment>
<gene>
    <name evidence="2" type="ORF">B296_00045658</name>
</gene>
<dbReference type="AlphaFoldDB" id="A0A426WWI4"/>
<feature type="region of interest" description="Disordered" evidence="1">
    <location>
        <begin position="20"/>
        <end position="43"/>
    </location>
</feature>
<organism evidence="2 3">
    <name type="scientific">Ensete ventricosum</name>
    <name type="common">Abyssinian banana</name>
    <name type="synonym">Musa ensete</name>
    <dbReference type="NCBI Taxonomy" id="4639"/>
    <lineage>
        <taxon>Eukaryota</taxon>
        <taxon>Viridiplantae</taxon>
        <taxon>Streptophyta</taxon>
        <taxon>Embryophyta</taxon>
        <taxon>Tracheophyta</taxon>
        <taxon>Spermatophyta</taxon>
        <taxon>Magnoliopsida</taxon>
        <taxon>Liliopsida</taxon>
        <taxon>Zingiberales</taxon>
        <taxon>Musaceae</taxon>
        <taxon>Ensete</taxon>
    </lineage>
</organism>
<name>A0A426WWI4_ENSVE</name>
<evidence type="ECO:0000256" key="1">
    <source>
        <dbReference type="SAM" id="MobiDB-lite"/>
    </source>
</evidence>
<proteinExistence type="predicted"/>
<dbReference type="Proteomes" id="UP000287651">
    <property type="component" value="Unassembled WGS sequence"/>
</dbReference>
<sequence length="101" mass="11774">CTTVEYTPDTLRWATWCSERPRSATRPGPAASWPRTRKAPTRSSMLSKTRLIRWQQWMSGCYRELGTSQTYENFTHDVISKMTQLVLIRCTTISVKQPDLY</sequence>